<dbReference type="EMBL" id="JAPWTK010001310">
    <property type="protein sequence ID" value="KAJ8933062.1"/>
    <property type="molecule type" value="Genomic_DNA"/>
</dbReference>
<proteinExistence type="predicted"/>
<dbReference type="AlphaFoldDB" id="A0AAV8X354"/>
<gene>
    <name evidence="1" type="ORF">NQ318_023095</name>
</gene>
<dbReference type="Proteomes" id="UP001162162">
    <property type="component" value="Unassembled WGS sequence"/>
</dbReference>
<protein>
    <submittedName>
        <fullName evidence="1">Uncharacterized protein</fullName>
    </submittedName>
</protein>
<organism evidence="1 2">
    <name type="scientific">Aromia moschata</name>
    <dbReference type="NCBI Taxonomy" id="1265417"/>
    <lineage>
        <taxon>Eukaryota</taxon>
        <taxon>Metazoa</taxon>
        <taxon>Ecdysozoa</taxon>
        <taxon>Arthropoda</taxon>
        <taxon>Hexapoda</taxon>
        <taxon>Insecta</taxon>
        <taxon>Pterygota</taxon>
        <taxon>Neoptera</taxon>
        <taxon>Endopterygota</taxon>
        <taxon>Coleoptera</taxon>
        <taxon>Polyphaga</taxon>
        <taxon>Cucujiformia</taxon>
        <taxon>Chrysomeloidea</taxon>
        <taxon>Cerambycidae</taxon>
        <taxon>Cerambycinae</taxon>
        <taxon>Callichromatini</taxon>
        <taxon>Aromia</taxon>
    </lineage>
</organism>
<evidence type="ECO:0000313" key="2">
    <source>
        <dbReference type="Proteomes" id="UP001162162"/>
    </source>
</evidence>
<reference evidence="1" key="1">
    <citation type="journal article" date="2023" name="Insect Mol. Biol.">
        <title>Genome sequencing provides insights into the evolution of gene families encoding plant cell wall-degrading enzymes in longhorned beetles.</title>
        <authorList>
            <person name="Shin N.R."/>
            <person name="Okamura Y."/>
            <person name="Kirsch R."/>
            <person name="Pauchet Y."/>
        </authorList>
    </citation>
    <scope>NUCLEOTIDE SEQUENCE</scope>
    <source>
        <strain evidence="1">AMC_N1</strain>
    </source>
</reference>
<evidence type="ECO:0000313" key="1">
    <source>
        <dbReference type="EMBL" id="KAJ8933062.1"/>
    </source>
</evidence>
<sequence length="60" mass="6909">MNFTFKPTEIFGDLTCQECIPAKQVFGTEIPLEYEYIIPVIIKFWISRRGVIDLLVGAPF</sequence>
<keyword evidence="2" id="KW-1185">Reference proteome</keyword>
<accession>A0AAV8X354</accession>
<comment type="caution">
    <text evidence="1">The sequence shown here is derived from an EMBL/GenBank/DDBJ whole genome shotgun (WGS) entry which is preliminary data.</text>
</comment>
<name>A0AAV8X354_9CUCU</name>